<name>A0ABD1LLN8_9FABA</name>
<dbReference type="EMBL" id="JBGMDY010000008">
    <property type="protein sequence ID" value="KAL2324368.1"/>
    <property type="molecule type" value="Genomic_DNA"/>
</dbReference>
<dbReference type="PANTHER" id="PTHR33018:SF34">
    <property type="entry name" value="OS02G0472350 PROTEIN"/>
    <property type="match status" value="1"/>
</dbReference>
<dbReference type="AlphaFoldDB" id="A0ABD1LLN8"/>
<comment type="caution">
    <text evidence="2">The sequence shown here is derived from an EMBL/GenBank/DDBJ whole genome shotgun (WGS) entry which is preliminary data.</text>
</comment>
<dbReference type="Proteomes" id="UP001603857">
    <property type="component" value="Unassembled WGS sequence"/>
</dbReference>
<sequence length="145" mass="16581">MRRRVLSIVGERWRHYKTELVSEYIYGPSVGARPPNPTISDEDWAQFVEKKSTPAHQALRKKHQAIARKNVTPHTLSRGGYDRLKEAKMKEKTARIEAMSAEDSSTLRDPPSPPSRHELWKDARKKKGGQYTTDEAAEITQKIVS</sequence>
<keyword evidence="3" id="KW-1185">Reference proteome</keyword>
<proteinExistence type="predicted"/>
<feature type="region of interest" description="Disordered" evidence="1">
    <location>
        <begin position="92"/>
        <end position="145"/>
    </location>
</feature>
<evidence type="ECO:0000313" key="3">
    <source>
        <dbReference type="Proteomes" id="UP001603857"/>
    </source>
</evidence>
<accession>A0ABD1LLN8</accession>
<protein>
    <submittedName>
        <fullName evidence="2">Uncharacterized protein</fullName>
    </submittedName>
</protein>
<organism evidence="2 3">
    <name type="scientific">Flemingia macrophylla</name>
    <dbReference type="NCBI Taxonomy" id="520843"/>
    <lineage>
        <taxon>Eukaryota</taxon>
        <taxon>Viridiplantae</taxon>
        <taxon>Streptophyta</taxon>
        <taxon>Embryophyta</taxon>
        <taxon>Tracheophyta</taxon>
        <taxon>Spermatophyta</taxon>
        <taxon>Magnoliopsida</taxon>
        <taxon>eudicotyledons</taxon>
        <taxon>Gunneridae</taxon>
        <taxon>Pentapetalae</taxon>
        <taxon>rosids</taxon>
        <taxon>fabids</taxon>
        <taxon>Fabales</taxon>
        <taxon>Fabaceae</taxon>
        <taxon>Papilionoideae</taxon>
        <taxon>50 kb inversion clade</taxon>
        <taxon>NPAAA clade</taxon>
        <taxon>indigoferoid/millettioid clade</taxon>
        <taxon>Phaseoleae</taxon>
        <taxon>Flemingia</taxon>
    </lineage>
</organism>
<reference evidence="2 3" key="1">
    <citation type="submission" date="2024-08" db="EMBL/GenBank/DDBJ databases">
        <title>Insights into the chromosomal genome structure of Flemingia macrophylla.</title>
        <authorList>
            <person name="Ding Y."/>
            <person name="Zhao Y."/>
            <person name="Bi W."/>
            <person name="Wu M."/>
            <person name="Zhao G."/>
            <person name="Gong Y."/>
            <person name="Li W."/>
            <person name="Zhang P."/>
        </authorList>
    </citation>
    <scope>NUCLEOTIDE SEQUENCE [LARGE SCALE GENOMIC DNA]</scope>
    <source>
        <strain evidence="2">DYQJB</strain>
        <tissue evidence="2">Leaf</tissue>
    </source>
</reference>
<evidence type="ECO:0000313" key="2">
    <source>
        <dbReference type="EMBL" id="KAL2324368.1"/>
    </source>
</evidence>
<evidence type="ECO:0000256" key="1">
    <source>
        <dbReference type="SAM" id="MobiDB-lite"/>
    </source>
</evidence>
<dbReference type="PANTHER" id="PTHR33018">
    <property type="entry name" value="OS10G0338966 PROTEIN-RELATED"/>
    <property type="match status" value="1"/>
</dbReference>
<gene>
    <name evidence="2" type="ORF">Fmac_023426</name>
</gene>